<dbReference type="PRINTS" id="PR00344">
    <property type="entry name" value="BCTRLSENSOR"/>
</dbReference>
<dbReference type="Pfam" id="PF00512">
    <property type="entry name" value="HisKA"/>
    <property type="match status" value="1"/>
</dbReference>
<evidence type="ECO:0000256" key="1">
    <source>
        <dbReference type="ARBA" id="ARBA00000085"/>
    </source>
</evidence>
<keyword evidence="12" id="KW-1185">Reference proteome</keyword>
<dbReference type="SMART" id="SM00388">
    <property type="entry name" value="HisKA"/>
    <property type="match status" value="1"/>
</dbReference>
<dbReference type="PROSITE" id="PS50112">
    <property type="entry name" value="PAS"/>
    <property type="match status" value="2"/>
</dbReference>
<dbReference type="GO" id="GO:0000155">
    <property type="term" value="F:phosphorelay sensor kinase activity"/>
    <property type="evidence" value="ECO:0007669"/>
    <property type="project" value="InterPro"/>
</dbReference>
<dbReference type="InterPro" id="IPR036890">
    <property type="entry name" value="HATPase_C_sf"/>
</dbReference>
<keyword evidence="4" id="KW-0808">Transferase</keyword>
<dbReference type="InterPro" id="IPR036097">
    <property type="entry name" value="HisK_dim/P_sf"/>
</dbReference>
<evidence type="ECO:0000259" key="10">
    <source>
        <dbReference type="PROSITE" id="PS50113"/>
    </source>
</evidence>
<evidence type="ECO:0000259" key="9">
    <source>
        <dbReference type="PROSITE" id="PS50112"/>
    </source>
</evidence>
<feature type="transmembrane region" description="Helical" evidence="7">
    <location>
        <begin position="307"/>
        <end position="325"/>
    </location>
</feature>
<protein>
    <recommendedName>
        <fullName evidence="2">histidine kinase</fullName>
        <ecNumber evidence="2">2.7.13.3</ecNumber>
    </recommendedName>
</protein>
<reference evidence="11 12" key="1">
    <citation type="submission" date="2019-07" db="EMBL/GenBank/DDBJ databases">
        <title>Whole genome shotgun sequence of Skermanella aerolata NBRC 106429.</title>
        <authorList>
            <person name="Hosoyama A."/>
            <person name="Uohara A."/>
            <person name="Ohji S."/>
            <person name="Ichikawa N."/>
        </authorList>
    </citation>
    <scope>NUCLEOTIDE SEQUENCE [LARGE SCALE GENOMIC DNA]</scope>
    <source>
        <strain evidence="11 12">NBRC 106429</strain>
    </source>
</reference>
<gene>
    <name evidence="11" type="ORF">SAE02_36930</name>
</gene>
<keyword evidence="7" id="KW-0812">Transmembrane</keyword>
<dbReference type="EC" id="2.7.13.3" evidence="2"/>
<dbReference type="InterPro" id="IPR013656">
    <property type="entry name" value="PAS_4"/>
</dbReference>
<dbReference type="Pfam" id="PF00989">
    <property type="entry name" value="PAS"/>
    <property type="match status" value="1"/>
</dbReference>
<organism evidence="11 12">
    <name type="scientific">Skermanella aerolata</name>
    <dbReference type="NCBI Taxonomy" id="393310"/>
    <lineage>
        <taxon>Bacteria</taxon>
        <taxon>Pseudomonadati</taxon>
        <taxon>Pseudomonadota</taxon>
        <taxon>Alphaproteobacteria</taxon>
        <taxon>Rhodospirillales</taxon>
        <taxon>Azospirillaceae</taxon>
        <taxon>Skermanella</taxon>
    </lineage>
</organism>
<dbReference type="InterPro" id="IPR000700">
    <property type="entry name" value="PAS-assoc_C"/>
</dbReference>
<dbReference type="PANTHER" id="PTHR43047:SF72">
    <property type="entry name" value="OSMOSENSING HISTIDINE PROTEIN KINASE SLN1"/>
    <property type="match status" value="1"/>
</dbReference>
<dbReference type="Pfam" id="PF08448">
    <property type="entry name" value="PAS_4"/>
    <property type="match status" value="1"/>
</dbReference>
<evidence type="ECO:0000256" key="5">
    <source>
        <dbReference type="ARBA" id="ARBA00022777"/>
    </source>
</evidence>
<dbReference type="CDD" id="cd16922">
    <property type="entry name" value="HATPase_EvgS-ArcB-TorS-like"/>
    <property type="match status" value="1"/>
</dbReference>
<dbReference type="NCBIfam" id="TIGR00229">
    <property type="entry name" value="sensory_box"/>
    <property type="match status" value="3"/>
</dbReference>
<comment type="caution">
    <text evidence="11">The sequence shown here is derived from an EMBL/GenBank/DDBJ whole genome shotgun (WGS) entry which is preliminary data.</text>
</comment>
<dbReference type="CDD" id="cd00130">
    <property type="entry name" value="PAS"/>
    <property type="match status" value="3"/>
</dbReference>
<dbReference type="SUPFAM" id="SSF55874">
    <property type="entry name" value="ATPase domain of HSP90 chaperone/DNA topoisomerase II/histidine kinase"/>
    <property type="match status" value="1"/>
</dbReference>
<dbReference type="EMBL" id="BJYZ01000017">
    <property type="protein sequence ID" value="GEO39545.1"/>
    <property type="molecule type" value="Genomic_DNA"/>
</dbReference>
<sequence length="976" mass="107781">MLVNQQRVTPTIFLSLYAGLVLLVAGLLGFNELKTRDDTIVQAQEKSRALANLAAEHMLRMVEINDIALRNAIKYFSLRDVEQSGGIWADWHNLAHLEGSGIAGEVSQVRYMLIIAADGVVRLHSHRFPAEPQSVKGSDFFDVQAAIPKLRTAGPLFIGEPRIEEGGTELYLPISRRIGRPDSGAFSGVVAAAIRPEISNRFFESLGAGQEGILFLMHANGTILSSNPFRGDLIGHKLANQKLLEEIRGQNASGTHTGAQLASECCFDRSARIIASRQISTLPLYVAVGLSEKDVLAEWREALNNHVFMTAVVLLSFTGLVLVMLRQYRKHVLAHGLLSETYDAAGTGFCMVDGSGRVVRANAAYGALCGVGENELVYRPFTEIFPPDDRNRAHELLRSAGAGETQAPMILKLRHSDGRSRRVLITAGAFSDASGRLFLVVAANDVTERERQEERLRENERRLRQAQRIAGIGWWTIELTSGRVVWSDTLYDIWGWDPGSLPTLESWRASIHPEDRARLNDGDPTDGPDSTREYRIVRPDGTERHVREEFTRSRDETDQTMRLFGIIQDVTELRQNERALADSKARLRAVLDVAVTGIIVHDDQGRIQLFNPAAEQLFGYRAAEAKGLTIDTLIPPMPCAALANLPHLGVAREVMARTRDGRTFPAYIAVGDYVDDGKSMSVGVLMDISDQKRREQEIFQARDRLEQQAADLSVLARKLDQARREAEEARGLAEAASRAKSEFLAHMSHELRTPLNAILGFSEIMDQGYFGPLGSPRYSEYNRNVLDSARHLLSLINDILDLSKIEAGRYELEEEQVDLSRIIEPVVRLVRERALRKDLTLRSEIEPLPVVMGDERALKQILINLLTNAVKFTERGGEIEVSGCQEENGDVVLAVRDTGIGIAADQIPKVLEPFGQARNAYMAGESGTGLGLPITRSLVNLHGGSLAIDSVLGVGTTVTIRLPALRVVQQRLIAAV</sequence>
<dbReference type="Pfam" id="PF08447">
    <property type="entry name" value="PAS_3"/>
    <property type="match status" value="1"/>
</dbReference>
<feature type="domain" description="PAS" evidence="9">
    <location>
        <begin position="334"/>
        <end position="404"/>
    </location>
</feature>
<comment type="catalytic activity">
    <reaction evidence="1">
        <text>ATP + protein L-histidine = ADP + protein N-phospho-L-histidine.</text>
        <dbReference type="EC" id="2.7.13.3"/>
    </reaction>
</comment>
<dbReference type="GO" id="GO:0005886">
    <property type="term" value="C:plasma membrane"/>
    <property type="evidence" value="ECO:0007669"/>
    <property type="project" value="TreeGrafter"/>
</dbReference>
<feature type="transmembrane region" description="Helical" evidence="7">
    <location>
        <begin position="12"/>
        <end position="30"/>
    </location>
</feature>
<dbReference type="PROSITE" id="PS50113">
    <property type="entry name" value="PAC"/>
    <property type="match status" value="2"/>
</dbReference>
<dbReference type="Gene3D" id="2.10.70.100">
    <property type="match status" value="1"/>
</dbReference>
<dbReference type="InterPro" id="IPR003594">
    <property type="entry name" value="HATPase_dom"/>
</dbReference>
<proteinExistence type="predicted"/>
<dbReference type="InterPro" id="IPR013655">
    <property type="entry name" value="PAS_fold_3"/>
</dbReference>
<dbReference type="GO" id="GO:0006355">
    <property type="term" value="P:regulation of DNA-templated transcription"/>
    <property type="evidence" value="ECO:0007669"/>
    <property type="project" value="InterPro"/>
</dbReference>
<feature type="domain" description="PAC" evidence="10">
    <location>
        <begin position="530"/>
        <end position="582"/>
    </location>
</feature>
<dbReference type="AlphaFoldDB" id="A0A512DSW0"/>
<dbReference type="CDD" id="cd00082">
    <property type="entry name" value="HisKA"/>
    <property type="match status" value="1"/>
</dbReference>
<evidence type="ECO:0000256" key="2">
    <source>
        <dbReference type="ARBA" id="ARBA00012438"/>
    </source>
</evidence>
<keyword evidence="5" id="KW-0418">Kinase</keyword>
<dbReference type="SMART" id="SM00091">
    <property type="entry name" value="PAS"/>
    <property type="match status" value="3"/>
</dbReference>
<dbReference type="SUPFAM" id="SSF55785">
    <property type="entry name" value="PYP-like sensor domain (PAS domain)"/>
    <property type="match status" value="3"/>
</dbReference>
<dbReference type="Pfam" id="PF02518">
    <property type="entry name" value="HATPase_c"/>
    <property type="match status" value="1"/>
</dbReference>
<feature type="domain" description="PAC" evidence="10">
    <location>
        <begin position="407"/>
        <end position="458"/>
    </location>
</feature>
<evidence type="ECO:0000313" key="11">
    <source>
        <dbReference type="EMBL" id="GEO39545.1"/>
    </source>
</evidence>
<dbReference type="PROSITE" id="PS50109">
    <property type="entry name" value="HIS_KIN"/>
    <property type="match status" value="1"/>
</dbReference>
<feature type="domain" description="Histidine kinase" evidence="8">
    <location>
        <begin position="746"/>
        <end position="966"/>
    </location>
</feature>
<dbReference type="InterPro" id="IPR004358">
    <property type="entry name" value="Sig_transdc_His_kin-like_C"/>
</dbReference>
<dbReference type="CDD" id="cd12915">
    <property type="entry name" value="PDC2_DGC_like"/>
    <property type="match status" value="1"/>
</dbReference>
<feature type="domain" description="PAS" evidence="9">
    <location>
        <begin position="583"/>
        <end position="627"/>
    </location>
</feature>
<dbReference type="Gene3D" id="3.30.450.20">
    <property type="entry name" value="PAS domain"/>
    <property type="match status" value="5"/>
</dbReference>
<evidence type="ECO:0000256" key="3">
    <source>
        <dbReference type="ARBA" id="ARBA00022553"/>
    </source>
</evidence>
<evidence type="ECO:0000256" key="4">
    <source>
        <dbReference type="ARBA" id="ARBA00022679"/>
    </source>
</evidence>
<dbReference type="SMART" id="SM00086">
    <property type="entry name" value="PAC"/>
    <property type="match status" value="3"/>
</dbReference>
<dbReference type="FunFam" id="3.30.565.10:FF:000006">
    <property type="entry name" value="Sensor histidine kinase WalK"/>
    <property type="match status" value="1"/>
</dbReference>
<dbReference type="InterPro" id="IPR013767">
    <property type="entry name" value="PAS_fold"/>
</dbReference>
<keyword evidence="3" id="KW-0597">Phosphoprotein</keyword>
<dbReference type="SMART" id="SM00387">
    <property type="entry name" value="HATPase_c"/>
    <property type="match status" value="1"/>
</dbReference>
<dbReference type="InterPro" id="IPR001610">
    <property type="entry name" value="PAC"/>
</dbReference>
<dbReference type="InterPro" id="IPR035965">
    <property type="entry name" value="PAS-like_dom_sf"/>
</dbReference>
<dbReference type="InterPro" id="IPR003661">
    <property type="entry name" value="HisK_dim/P_dom"/>
</dbReference>
<dbReference type="InterPro" id="IPR000014">
    <property type="entry name" value="PAS"/>
</dbReference>
<dbReference type="Gene3D" id="3.30.565.10">
    <property type="entry name" value="Histidine kinase-like ATPase, C-terminal domain"/>
    <property type="match status" value="1"/>
</dbReference>
<keyword evidence="7" id="KW-1133">Transmembrane helix</keyword>
<accession>A0A512DSW0</accession>
<dbReference type="PANTHER" id="PTHR43047">
    <property type="entry name" value="TWO-COMPONENT HISTIDINE PROTEIN KINASE"/>
    <property type="match status" value="1"/>
</dbReference>
<evidence type="ECO:0000313" key="12">
    <source>
        <dbReference type="Proteomes" id="UP000321523"/>
    </source>
</evidence>
<keyword evidence="7" id="KW-0472">Membrane</keyword>
<feature type="coiled-coil region" evidence="6">
    <location>
        <begin position="688"/>
        <end position="739"/>
    </location>
</feature>
<dbReference type="CDD" id="cd12914">
    <property type="entry name" value="PDC1_DGC_like"/>
    <property type="match status" value="1"/>
</dbReference>
<keyword evidence="6" id="KW-0175">Coiled coil</keyword>
<evidence type="ECO:0000256" key="7">
    <source>
        <dbReference type="SAM" id="Phobius"/>
    </source>
</evidence>
<evidence type="ECO:0000256" key="6">
    <source>
        <dbReference type="SAM" id="Coils"/>
    </source>
</evidence>
<dbReference type="SUPFAM" id="SSF47384">
    <property type="entry name" value="Homodimeric domain of signal transducing histidine kinase"/>
    <property type="match status" value="1"/>
</dbReference>
<dbReference type="Proteomes" id="UP000321523">
    <property type="component" value="Unassembled WGS sequence"/>
</dbReference>
<dbReference type="Gene3D" id="1.10.287.130">
    <property type="match status" value="1"/>
</dbReference>
<name>A0A512DSW0_9PROT</name>
<evidence type="ECO:0000259" key="8">
    <source>
        <dbReference type="PROSITE" id="PS50109"/>
    </source>
</evidence>
<dbReference type="GO" id="GO:0009927">
    <property type="term" value="F:histidine phosphotransfer kinase activity"/>
    <property type="evidence" value="ECO:0007669"/>
    <property type="project" value="TreeGrafter"/>
</dbReference>
<dbReference type="InterPro" id="IPR005467">
    <property type="entry name" value="His_kinase_dom"/>
</dbReference>